<dbReference type="eggNOG" id="ENOG502SCHI">
    <property type="taxonomic scope" value="Eukaryota"/>
</dbReference>
<feature type="chain" id="PRO_5010988882" evidence="2">
    <location>
        <begin position="23"/>
        <end position="990"/>
    </location>
</feature>
<dbReference type="AlphaFoldDB" id="A0A1Y3DFN6"/>
<proteinExistence type="predicted"/>
<reference evidence="3 4" key="1">
    <citation type="submission" date="2017-05" db="EMBL/GenBank/DDBJ databases">
        <title>PacBio assembly of a Plasmodium knowlesi genome sequence with Hi-C correction and manual annotation of the SICAvar gene family.</title>
        <authorList>
            <person name="Lapp S.A."/>
            <person name="Geraldo J.A."/>
            <person name="Chien J.-T."/>
            <person name="Ay F."/>
            <person name="Pakala S.B."/>
            <person name="Batugedara G."/>
            <person name="Humphrey J.C."/>
            <person name="Debarry J.D."/>
            <person name="Le Roch K.G."/>
            <person name="Galinski M.R."/>
            <person name="Kissinger J.C."/>
        </authorList>
    </citation>
    <scope>NUCLEOTIDE SEQUENCE [LARGE SCALE GENOMIC DNA]</scope>
    <source>
        <strain evidence="4">Malayan Strain Pk1 (A+)</strain>
    </source>
</reference>
<dbReference type="VEuPathDB" id="PlasmoDB:PKA1H_140059700"/>
<feature type="region of interest" description="Disordered" evidence="1">
    <location>
        <begin position="51"/>
        <end position="77"/>
    </location>
</feature>
<feature type="region of interest" description="Disordered" evidence="1">
    <location>
        <begin position="290"/>
        <end position="310"/>
    </location>
</feature>
<feature type="compositionally biased region" description="Low complexity" evidence="1">
    <location>
        <begin position="835"/>
        <end position="846"/>
    </location>
</feature>
<sequence length="990" mass="114416">MKNVARLCVWLLILANWNTLRSRRVCERGARGNYSRAAILSSGHLNDHLNDHHNDHHNDHLNDHHNGHLNGHHRGRKTNDRNLLFLKNKLKEIWSKFTTKGSHYFNEPSKEEQKSFNLKNVFQSFSQRSENDIISRVVVRGSTVISPTLLDNLLSRENIKTIRHKDIEGVVKIVSNFYTKSNYLFSRVLRHEVVKDGNQDILIIYVEEFILGPGCVQIRVFRRGRPPTTETGKKTETEMAKGTTTLGSTPTIDAETTTGTTPKTDAGTTPSAPPADANPQEEVIFERKGSASGVNAAAPSPDDLQKPEAPSNKLRKLFEKKMKIKEGSIFMWDQDTFDMLLKSNLFNYIHVKLLHDKLENKHLLQIDIVENRKFSFIPSISKSFNSLLDLCMNVTLGYLHSVNYGDKFRLKFFKNLSYRNHKHDYDIVYVNDIVELEKLRRNLPAYFIFGVNVNGAFKKEQDNSALNECVNIMNRQGENEEKKESENGEENLNSSGEQHTGQHDVLPRGSPPQRKNIYSYLHREKVFLFGIRKIWNTIFEIKLKAKKELFHNLLYFLGKRKGHSAGGVNSGRIFPLHFLSFRRNLDDNQVLSKQLYNIYGSKLKLSSCLNAYSSSWFENSKCMKAFFNVKNKVDLVFYFNMDRKFRRMEENTHEGETGGNEADVKSMILSFLEDANKRGGFFWMDKIRNVYLNYTFYFQKNYKVNIFDLFCKLKRVFTYRGGKATEVTRHAANGKEPPLVLFPLLYKCKIIMNQVHLLVNVAFFFKKTLWDLRQGYNLPSICGLVGGKTNGKGIWSYYYHQVKELFLENTQRTRKKGEPNFEEELERITLPRGHTSSTESSPPNSTTYNICSVNLNDAQKEQQNKIKLTMNYKLIFPVLFENYFLNMMDLKLYLFLNCSLFGSEGSTSHGEESAISPIAMNEDSRKSALYNYLKLSFLRNKRKIHHSAFGLGLLLSNMNIFLNFQCGRRSMLPSLVLQLDQVTSRFKYLS</sequence>
<dbReference type="OMA" id="LNYTFYF"/>
<keyword evidence="2" id="KW-0732">Signal</keyword>
<dbReference type="VEuPathDB" id="PlasmoDB:PKNH_1454000"/>
<feature type="compositionally biased region" description="Basic and acidic residues" evidence="1">
    <location>
        <begin position="51"/>
        <end position="66"/>
    </location>
</feature>
<evidence type="ECO:0000256" key="1">
    <source>
        <dbReference type="SAM" id="MobiDB-lite"/>
    </source>
</evidence>
<feature type="compositionally biased region" description="Basic and acidic residues" evidence="1">
    <location>
        <begin position="477"/>
        <end position="486"/>
    </location>
</feature>
<evidence type="ECO:0000313" key="4">
    <source>
        <dbReference type="Proteomes" id="UP000195012"/>
    </source>
</evidence>
<organism evidence="3 4">
    <name type="scientific">Plasmodium knowlesi</name>
    <dbReference type="NCBI Taxonomy" id="5850"/>
    <lineage>
        <taxon>Eukaryota</taxon>
        <taxon>Sar</taxon>
        <taxon>Alveolata</taxon>
        <taxon>Apicomplexa</taxon>
        <taxon>Aconoidasida</taxon>
        <taxon>Haemosporida</taxon>
        <taxon>Plasmodiidae</taxon>
        <taxon>Plasmodium</taxon>
        <taxon>Plasmodium (Plasmodium)</taxon>
    </lineage>
</organism>
<feature type="compositionally biased region" description="Low complexity" evidence="1">
    <location>
        <begin position="253"/>
        <end position="270"/>
    </location>
</feature>
<gene>
    <name evidence="3" type="primary">TOC75</name>
    <name evidence="3" type="ORF">PKNOH_S140272200</name>
</gene>
<comment type="caution">
    <text evidence="3">The sequence shown here is derived from an EMBL/GenBank/DDBJ whole genome shotgun (WGS) entry which is preliminary data.</text>
</comment>
<dbReference type="Proteomes" id="UP000195012">
    <property type="component" value="Unassembled WGS sequence"/>
</dbReference>
<feature type="region of interest" description="Disordered" evidence="1">
    <location>
        <begin position="222"/>
        <end position="278"/>
    </location>
</feature>
<feature type="region of interest" description="Disordered" evidence="1">
    <location>
        <begin position="476"/>
        <end position="511"/>
    </location>
</feature>
<name>A0A1Y3DFN6_PLAKN</name>
<dbReference type="EMBL" id="NETL01000028">
    <property type="protein sequence ID" value="OTN63793.1"/>
    <property type="molecule type" value="Genomic_DNA"/>
</dbReference>
<dbReference type="VEuPathDB" id="PlasmoDB:PKNOH_S140272200"/>
<feature type="signal peptide" evidence="2">
    <location>
        <begin position="1"/>
        <end position="22"/>
    </location>
</feature>
<protein>
    <submittedName>
        <fullName evidence="3">Uncharacterized protein</fullName>
    </submittedName>
</protein>
<evidence type="ECO:0000313" key="3">
    <source>
        <dbReference type="EMBL" id="OTN63793.1"/>
    </source>
</evidence>
<dbReference type="OrthoDB" id="371888at2759"/>
<feature type="region of interest" description="Disordered" evidence="1">
    <location>
        <begin position="816"/>
        <end position="846"/>
    </location>
</feature>
<evidence type="ECO:0000256" key="2">
    <source>
        <dbReference type="SAM" id="SignalP"/>
    </source>
</evidence>
<accession>A0A1Y3DFN6</accession>